<keyword evidence="2" id="KW-1185">Reference proteome</keyword>
<comment type="caution">
    <text evidence="1">The sequence shown here is derived from an EMBL/GenBank/DDBJ whole genome shotgun (WGS) entry which is preliminary data.</text>
</comment>
<feature type="non-terminal residue" evidence="1">
    <location>
        <position position="327"/>
    </location>
</feature>
<reference evidence="1" key="1">
    <citation type="submission" date="2022-07" db="EMBL/GenBank/DDBJ databases">
        <title>Phylogenomic reconstructions and comparative analyses of Kickxellomycotina fungi.</title>
        <authorList>
            <person name="Reynolds N.K."/>
            <person name="Stajich J.E."/>
            <person name="Barry K."/>
            <person name="Grigoriev I.V."/>
            <person name="Crous P."/>
            <person name="Smith M.E."/>
        </authorList>
    </citation>
    <scope>NUCLEOTIDE SEQUENCE</scope>
    <source>
        <strain evidence="1">NRRL 5244</strain>
    </source>
</reference>
<evidence type="ECO:0000313" key="2">
    <source>
        <dbReference type="Proteomes" id="UP001150603"/>
    </source>
</evidence>
<dbReference type="EMBL" id="JANBPW010003599">
    <property type="protein sequence ID" value="KAJ1937210.1"/>
    <property type="molecule type" value="Genomic_DNA"/>
</dbReference>
<name>A0ACC1J4H1_9FUNG</name>
<dbReference type="Proteomes" id="UP001150603">
    <property type="component" value="Unassembled WGS sequence"/>
</dbReference>
<organism evidence="1 2">
    <name type="scientific">Linderina macrospora</name>
    <dbReference type="NCBI Taxonomy" id="4868"/>
    <lineage>
        <taxon>Eukaryota</taxon>
        <taxon>Fungi</taxon>
        <taxon>Fungi incertae sedis</taxon>
        <taxon>Zoopagomycota</taxon>
        <taxon>Kickxellomycotina</taxon>
        <taxon>Kickxellomycetes</taxon>
        <taxon>Kickxellales</taxon>
        <taxon>Kickxellaceae</taxon>
        <taxon>Linderina</taxon>
    </lineage>
</organism>
<proteinExistence type="predicted"/>
<accession>A0ACC1J4H1</accession>
<evidence type="ECO:0000313" key="1">
    <source>
        <dbReference type="EMBL" id="KAJ1937210.1"/>
    </source>
</evidence>
<protein>
    <submittedName>
        <fullName evidence="1">SAGA complex subunit Sgf73</fullName>
    </submittedName>
</protein>
<gene>
    <name evidence="1" type="primary">sgf73</name>
    <name evidence="1" type="ORF">FBU59_004821</name>
</gene>
<sequence>MVEVDVESLKRDRIEHAVRALGLDMAASLNGLSVFNSASDWQSISSGHQTGQPPRLTWDMLKKAVGEEDKYQSKKNWSSTKGRGNRKAPIARRLDAEVLKRFGVYPETQFLSLAVCDSCGRQVNAHFLKEHQEQNCAVSTHKRDEKKAAAAAAASDAVAAAQQAEQGTGAGEKKPASKSKEHRGTKRQASEALSSEEGSKSPKITKKMKVKLEKERKEKERAERKEQLRLERERKKREKEEKKERELAKQRQPLDLDKQCGVVSEPGSAPCSRSLTCKTHSMAMKRAVVGRSLLFDALLQAHLAKSRSAAAARNAAARSAAAKSGNA</sequence>